<dbReference type="EMBL" id="NCEQ01000008">
    <property type="protein sequence ID" value="OYX56351.1"/>
    <property type="molecule type" value="Genomic_DNA"/>
</dbReference>
<evidence type="ECO:0000256" key="1">
    <source>
        <dbReference type="SAM" id="SignalP"/>
    </source>
</evidence>
<keyword evidence="1" id="KW-0732">Signal</keyword>
<dbReference type="Proteomes" id="UP000216147">
    <property type="component" value="Unassembled WGS sequence"/>
</dbReference>
<reference evidence="2 3" key="1">
    <citation type="submission" date="2017-03" db="EMBL/GenBank/DDBJ databases">
        <title>Lifting the veil on microbial sulfur biogeochemistry in mining wastewaters.</title>
        <authorList>
            <person name="Kantor R.S."/>
            <person name="Colenbrander Nelson T."/>
            <person name="Marshall S."/>
            <person name="Bennett D."/>
            <person name="Apte S."/>
            <person name="Camacho D."/>
            <person name="Thomas B.C."/>
            <person name="Warren L.A."/>
            <person name="Banfield J.F."/>
        </authorList>
    </citation>
    <scope>NUCLEOTIDE SEQUENCE [LARGE SCALE GENOMIC DNA]</scope>
    <source>
        <strain evidence="2">32-68-21</strain>
    </source>
</reference>
<accession>A0A258HH95</accession>
<proteinExistence type="predicted"/>
<comment type="caution">
    <text evidence="2">The sequence shown here is derived from an EMBL/GenBank/DDBJ whole genome shotgun (WGS) entry which is preliminary data.</text>
</comment>
<gene>
    <name evidence="2" type="ORF">B7Y86_10425</name>
</gene>
<dbReference type="AlphaFoldDB" id="A0A258HH95"/>
<feature type="signal peptide" evidence="1">
    <location>
        <begin position="1"/>
        <end position="25"/>
    </location>
</feature>
<evidence type="ECO:0000313" key="2">
    <source>
        <dbReference type="EMBL" id="OYX56351.1"/>
    </source>
</evidence>
<feature type="chain" id="PRO_5013305377" evidence="1">
    <location>
        <begin position="26"/>
        <end position="465"/>
    </location>
</feature>
<organism evidence="2 3">
    <name type="scientific">Brevundimonas subvibrioides</name>
    <dbReference type="NCBI Taxonomy" id="74313"/>
    <lineage>
        <taxon>Bacteria</taxon>
        <taxon>Pseudomonadati</taxon>
        <taxon>Pseudomonadota</taxon>
        <taxon>Alphaproteobacteria</taxon>
        <taxon>Caulobacterales</taxon>
        <taxon>Caulobacteraceae</taxon>
        <taxon>Brevundimonas</taxon>
    </lineage>
</organism>
<protein>
    <submittedName>
        <fullName evidence="2">Uncharacterized protein</fullName>
    </submittedName>
</protein>
<sequence>MKKQTLLGAIALTTIAIGAAGAANAQQYTVTVSADADLTAATVKAATKLATELKLDATNTKGVLGLAVVPSVGAILPGGNSLLTFSLTGGTTFGTNVTPGAIVLNTGGCNPTTTISSGGLAASSSVTFLLSGLGLCNNGSPIIAQLPVQLPLTGTNSLSVDTQFKTELGTAIDGGSASLAAPAVTFAQAFKATTAADTAATAATLANGFKSLTEPLLGTVTLAVTAATVSGIDAVGIADAAVIGDVTKADFKFVGTQSATAAQLTLAEGVNPAADVAVTGLISDASPTAVAYTVGTKANGAAISASTYTVQTDLTLAAPYVASATFGPSSLQSITREGTTYLIPWVSSGTLANSTGNATVVRIANIGTATSGAVSAELLTSSTGTPASTSLVALSSGITKGGELVITGASLETSFGANFGRGDVRITAEAQPATLITRRFIQNVANGSLTEVSLGRDATGSEPQN</sequence>
<name>A0A258HH95_9CAUL</name>
<evidence type="ECO:0000313" key="3">
    <source>
        <dbReference type="Proteomes" id="UP000216147"/>
    </source>
</evidence>